<evidence type="ECO:0000259" key="2">
    <source>
        <dbReference type="Pfam" id="PF08308"/>
    </source>
</evidence>
<reference evidence="3" key="1">
    <citation type="submission" date="2020-09" db="EMBL/GenBank/DDBJ databases">
        <title>Pelagicoccus enzymogenes sp. nov. with an EPS production, isolated from marine sediment.</title>
        <authorList>
            <person name="Feng X."/>
        </authorList>
    </citation>
    <scope>NUCLEOTIDE SEQUENCE</scope>
    <source>
        <strain evidence="3">NFK12</strain>
    </source>
</reference>
<name>A0A927IJN6_9BACT</name>
<feature type="signal peptide" evidence="1">
    <location>
        <begin position="1"/>
        <end position="21"/>
    </location>
</feature>
<accession>A0A927IJN6</accession>
<evidence type="ECO:0000256" key="1">
    <source>
        <dbReference type="SAM" id="SignalP"/>
    </source>
</evidence>
<keyword evidence="1" id="KW-0732">Signal</keyword>
<evidence type="ECO:0000313" key="4">
    <source>
        <dbReference type="Proteomes" id="UP000622317"/>
    </source>
</evidence>
<dbReference type="EMBL" id="JACYFG010000051">
    <property type="protein sequence ID" value="MBD5781993.1"/>
    <property type="molecule type" value="Genomic_DNA"/>
</dbReference>
<dbReference type="Pfam" id="PF08308">
    <property type="entry name" value="PEGA"/>
    <property type="match status" value="1"/>
</dbReference>
<dbReference type="Proteomes" id="UP000622317">
    <property type="component" value="Unassembled WGS sequence"/>
</dbReference>
<dbReference type="Gene3D" id="3.40.50.10610">
    <property type="entry name" value="ABC-type transport auxiliary lipoprotein component"/>
    <property type="match status" value="1"/>
</dbReference>
<keyword evidence="4" id="KW-1185">Reference proteome</keyword>
<feature type="domain" description="PEGA" evidence="2">
    <location>
        <begin position="239"/>
        <end position="296"/>
    </location>
</feature>
<gene>
    <name evidence="3" type="ORF">IEN85_21015</name>
</gene>
<organism evidence="3 4">
    <name type="scientific">Pelagicoccus enzymogenes</name>
    <dbReference type="NCBI Taxonomy" id="2773457"/>
    <lineage>
        <taxon>Bacteria</taxon>
        <taxon>Pseudomonadati</taxon>
        <taxon>Verrucomicrobiota</taxon>
        <taxon>Opitutia</taxon>
        <taxon>Puniceicoccales</taxon>
        <taxon>Pelagicoccaceae</taxon>
        <taxon>Pelagicoccus</taxon>
    </lineage>
</organism>
<evidence type="ECO:0000313" key="3">
    <source>
        <dbReference type="EMBL" id="MBD5781993.1"/>
    </source>
</evidence>
<comment type="caution">
    <text evidence="3">The sequence shown here is derived from an EMBL/GenBank/DDBJ whole genome shotgun (WGS) entry which is preliminary data.</text>
</comment>
<dbReference type="InterPro" id="IPR013229">
    <property type="entry name" value="PEGA"/>
</dbReference>
<protein>
    <submittedName>
        <fullName evidence="3">PEGA domain-containing protein</fullName>
    </submittedName>
</protein>
<sequence length="376" mass="39801">MTKSFLALLAGVVVVASQAYSAEPTVAALHLKNNAGPSLESYLGAFEDSISSRFSSAGLRIVSARGALEAFSGDNDAAADSVTDGSSLQRVAQNLGADFALSATITSYNKNTKSFDSYGVKGTNEIHTLRVSYQLLDVADGASVLADTVSAQATIRQTGNLNDDGGSMLPNLLDEAASKLATAFANKTKSTDIGAIAAKKSEKEVTFTLAITSQTIAIPSVTAREDGTFDVKPSTYSVEPADFTVELDGLTIGSAGSATEFTALPGLHRLKITREGYKDWSRMVNIREGMTLKIEAAQTAAELAKMKELVSYFQGLSKQTTLSAAEAEVLKGRAQALRQSGYRIDTQIKSDSVEETDLHIGDTPQTLDLLRDVFSN</sequence>
<proteinExistence type="predicted"/>
<dbReference type="RefSeq" id="WP_191619066.1">
    <property type="nucleotide sequence ID" value="NZ_JACYFG010000051.1"/>
</dbReference>
<feature type="chain" id="PRO_5037127211" evidence="1">
    <location>
        <begin position="22"/>
        <end position="376"/>
    </location>
</feature>
<dbReference type="AlphaFoldDB" id="A0A927IJN6"/>